<comment type="caution">
    <text evidence="3">Lacks conserved residue(s) required for the propagation of feature annotation.</text>
</comment>
<feature type="disulfide bond" evidence="3">
    <location>
        <begin position="1074"/>
        <end position="1097"/>
    </location>
</feature>
<evidence type="ECO:0000256" key="3">
    <source>
        <dbReference type="PROSITE-ProRule" id="PRU00121"/>
    </source>
</evidence>
<reference evidence="7" key="1">
    <citation type="submission" date="2016-11" db="UniProtKB">
        <authorList>
            <consortium name="WormBaseParasite"/>
        </authorList>
    </citation>
    <scope>IDENTIFICATION</scope>
</reference>
<proteinExistence type="predicted"/>
<accession>A0A1I8F8D3</accession>
<evidence type="ECO:0000256" key="1">
    <source>
        <dbReference type="ARBA" id="ARBA00022572"/>
    </source>
</evidence>
<evidence type="ECO:0000313" key="6">
    <source>
        <dbReference type="Proteomes" id="UP000095280"/>
    </source>
</evidence>
<feature type="domain" description="Kringle" evidence="5">
    <location>
        <begin position="1027"/>
        <end position="1102"/>
    </location>
</feature>
<dbReference type="WBParaSite" id="maker-unitig_2447-snap-gene-0.1-mRNA-1">
    <property type="protein sequence ID" value="maker-unitig_2447-snap-gene-0.1-mRNA-1"/>
    <property type="gene ID" value="maker-unitig_2447-snap-gene-0.1"/>
</dbReference>
<dbReference type="Gene3D" id="2.40.20.10">
    <property type="entry name" value="Plasminogen Kringle 4"/>
    <property type="match status" value="1"/>
</dbReference>
<dbReference type="SMART" id="SM00130">
    <property type="entry name" value="KR"/>
    <property type="match status" value="1"/>
</dbReference>
<feature type="domain" description="F5/8 type C" evidence="4">
    <location>
        <begin position="829"/>
        <end position="929"/>
    </location>
</feature>
<dbReference type="Proteomes" id="UP000095280">
    <property type="component" value="Unplaced"/>
</dbReference>
<keyword evidence="6" id="KW-1185">Reference proteome</keyword>
<name>A0A1I8F8D3_9PLAT</name>
<dbReference type="Gene3D" id="2.60.120.260">
    <property type="entry name" value="Galactose-binding domain-like"/>
    <property type="match status" value="1"/>
</dbReference>
<dbReference type="InterPro" id="IPR038178">
    <property type="entry name" value="Kringle_sf"/>
</dbReference>
<evidence type="ECO:0000259" key="4">
    <source>
        <dbReference type="PROSITE" id="PS50022"/>
    </source>
</evidence>
<keyword evidence="2 3" id="KW-1015">Disulfide bond</keyword>
<dbReference type="PROSITE" id="PS50022">
    <property type="entry name" value="FA58C_3"/>
    <property type="match status" value="1"/>
</dbReference>
<dbReference type="InterPro" id="IPR000001">
    <property type="entry name" value="Kringle"/>
</dbReference>
<dbReference type="InterPro" id="IPR016187">
    <property type="entry name" value="CTDL_fold"/>
</dbReference>
<sequence>QPGDQLARLLHAPTQFGQRYPVTSAPYLSKFNAYTGDVYSLPLNLPGSEAFSFAYYTYNTAAGISVYLPCVFTLTGFVAMGTGQHKPYSGRFTGLRVEFDGPMDEMQARKHYFQRPFQASIVELEPTGYSGQRAIKLDFLGYPDDGTHQIFLRFTVSYREVTLETGWTDLVVNNFTWVRSQLKETRFAAFSPQFEHSNRTSKSLSPLLAAAVSTALWDLFPFFDVCFRLACRPTVAHCQDKDLGGGLWHTAWSTYRILMAIGQCARQPVQREGPDEAISLSSQLYYSWRLHVGIRRDPASGGWQWLDGDPVPSSSAWVLDQPGDLFGAWDAAAAGLTALASDSVPLYFACQVPLYTAPGVTYGNMRLWYRRTRSTQQKILANVQLSTSWAASTSTVTHYFTCVRPDCMQPLLPGVPGQLTASISTNRRASYYRPEDSIVGSSVRVRTPCAMQRAESADFVHSLNVTEAGVACLPWTSAQLRAAASQLELGQRRRLQNHHVNGKSVDSATIDSNGFLTISTQPLSTSVTAYRLYYLLIDLKIEHTIVGLDITLANLQYGLKAKYATEWNASAGEEAFNDWALCDSLEVPLASLRQVSLSCPPGGVTGRYLAVLKPAELGFMRLESLMVYAEEVNDLDDMVPKRVEWMPDDVIRAAMANNSVEFLCRFRQRKLKVWFTDQFGYLEAMTNVSMKENYVIILEGVSSDTVQFVGARIEHRDYSVPESFYTLANISASLVANATGVATDDFQPVQVTWQLSASGIQLAVRVANQLVGVCQDSNFSLAAIRKLGYSSDAPPDGATSLQVAFPQVQSYKTMGCHREPYYSATERVYVQVSFSRPATLMWITVQGGNARNVISGATYMTYVYSYVLYFSETGNYWRPFQERLEIMANRHQRAVASLRFQPNQLAEHLRLYRVTGQSVGELRLQLYGCPADASEARLRSYLQSRFKRVHVDSGSTAGRGNDGSLSGFFGNGGVYQSDIEQYSTDYLYWMVDLGQFTYITFIRVVDAIENLDAYGGDVCSTSTSVYSYYGMQNVTANGIPCQNWSSNSPQTVSARCQVDTYFPGTNRSASVNYCRDCNGNGYKGCYTTDPAVPYASCNIFACSRDNMNSREPGDRTSS</sequence>
<dbReference type="CDD" id="cd00037">
    <property type="entry name" value="CLECT"/>
    <property type="match status" value="1"/>
</dbReference>
<dbReference type="InterPro" id="IPR008979">
    <property type="entry name" value="Galactose-bd-like_sf"/>
</dbReference>
<dbReference type="AlphaFoldDB" id="A0A1I8F8D3"/>
<organism evidence="6 7">
    <name type="scientific">Macrostomum lignano</name>
    <dbReference type="NCBI Taxonomy" id="282301"/>
    <lineage>
        <taxon>Eukaryota</taxon>
        <taxon>Metazoa</taxon>
        <taxon>Spiralia</taxon>
        <taxon>Lophotrochozoa</taxon>
        <taxon>Platyhelminthes</taxon>
        <taxon>Rhabditophora</taxon>
        <taxon>Macrostomorpha</taxon>
        <taxon>Macrostomida</taxon>
        <taxon>Macrostomidae</taxon>
        <taxon>Macrostomum</taxon>
    </lineage>
</organism>
<dbReference type="SUPFAM" id="SSF56436">
    <property type="entry name" value="C-type lectin-like"/>
    <property type="match status" value="1"/>
</dbReference>
<keyword evidence="1 3" id="KW-0420">Kringle</keyword>
<protein>
    <submittedName>
        <fullName evidence="7">TGc domain-containing protein</fullName>
    </submittedName>
</protein>
<dbReference type="PROSITE" id="PS50070">
    <property type="entry name" value="KRINGLE_2"/>
    <property type="match status" value="1"/>
</dbReference>
<dbReference type="SUPFAM" id="SSF49785">
    <property type="entry name" value="Galactose-binding domain-like"/>
    <property type="match status" value="1"/>
</dbReference>
<dbReference type="InterPro" id="IPR000421">
    <property type="entry name" value="FA58C"/>
</dbReference>
<evidence type="ECO:0000259" key="5">
    <source>
        <dbReference type="PROSITE" id="PS50070"/>
    </source>
</evidence>
<dbReference type="SUPFAM" id="SSF57440">
    <property type="entry name" value="Kringle-like"/>
    <property type="match status" value="1"/>
</dbReference>
<evidence type="ECO:0000256" key="2">
    <source>
        <dbReference type="ARBA" id="ARBA00023157"/>
    </source>
</evidence>
<evidence type="ECO:0000313" key="7">
    <source>
        <dbReference type="WBParaSite" id="maker-unitig_2447-snap-gene-0.1-mRNA-1"/>
    </source>
</evidence>
<dbReference type="InterPro" id="IPR013806">
    <property type="entry name" value="Kringle-like"/>
</dbReference>